<reference evidence="1" key="1">
    <citation type="submission" date="2021-01" db="EMBL/GenBank/DDBJ databases">
        <authorList>
            <consortium name="Genoscope - CEA"/>
            <person name="William W."/>
        </authorList>
    </citation>
    <scope>NUCLEOTIDE SEQUENCE</scope>
</reference>
<protein>
    <submittedName>
        <fullName evidence="1">Uncharacterized protein</fullName>
    </submittedName>
</protein>
<dbReference type="EMBL" id="CAJJDP010000118">
    <property type="protein sequence ID" value="CAD8199048.1"/>
    <property type="molecule type" value="Genomic_DNA"/>
</dbReference>
<gene>
    <name evidence="1" type="ORF">POCTA_138.1.T1180119</name>
</gene>
<name>A0A8S1XDM1_PAROT</name>
<dbReference type="AlphaFoldDB" id="A0A8S1XDM1"/>
<proteinExistence type="predicted"/>
<sequence>MNVIECELKVDVNPGWVKFSIMKVPLREKIINYTFFIVNSKKMHSYLEIIKGKLVIHRQDQFPRMEHIEVPCRQIRIQQIPQAFFHQIELKIPRKIQEEIRDFQQ</sequence>
<accession>A0A8S1XDM1</accession>
<organism evidence="1 2">
    <name type="scientific">Paramecium octaurelia</name>
    <dbReference type="NCBI Taxonomy" id="43137"/>
    <lineage>
        <taxon>Eukaryota</taxon>
        <taxon>Sar</taxon>
        <taxon>Alveolata</taxon>
        <taxon>Ciliophora</taxon>
        <taxon>Intramacronucleata</taxon>
        <taxon>Oligohymenophorea</taxon>
        <taxon>Peniculida</taxon>
        <taxon>Parameciidae</taxon>
        <taxon>Paramecium</taxon>
    </lineage>
</organism>
<keyword evidence="2" id="KW-1185">Reference proteome</keyword>
<evidence type="ECO:0000313" key="2">
    <source>
        <dbReference type="Proteomes" id="UP000683925"/>
    </source>
</evidence>
<evidence type="ECO:0000313" key="1">
    <source>
        <dbReference type="EMBL" id="CAD8199048.1"/>
    </source>
</evidence>
<dbReference type="Proteomes" id="UP000683925">
    <property type="component" value="Unassembled WGS sequence"/>
</dbReference>
<comment type="caution">
    <text evidence="1">The sequence shown here is derived from an EMBL/GenBank/DDBJ whole genome shotgun (WGS) entry which is preliminary data.</text>
</comment>